<keyword evidence="5 7" id="KW-1133">Transmembrane helix</keyword>
<keyword evidence="2 7" id="KW-0813">Transport</keyword>
<accession>A0ABT8JXG9</accession>
<reference evidence="9" key="1">
    <citation type="submission" date="2023-06" db="EMBL/GenBank/DDBJ databases">
        <title>MT1 and MT2 Draft Genomes of Novel Species.</title>
        <authorList>
            <person name="Venkateswaran K."/>
        </authorList>
    </citation>
    <scope>NUCLEOTIDE SEQUENCE</scope>
    <source>
        <strain evidence="9">IIF3SC-B10</strain>
    </source>
</reference>
<dbReference type="PANTHER" id="PTHR43163">
    <property type="entry name" value="DIPEPTIDE TRANSPORT SYSTEM PERMEASE PROTEIN DPPB-RELATED"/>
    <property type="match status" value="1"/>
</dbReference>
<keyword evidence="10" id="KW-1185">Reference proteome</keyword>
<evidence type="ECO:0000256" key="4">
    <source>
        <dbReference type="ARBA" id="ARBA00022692"/>
    </source>
</evidence>
<dbReference type="InterPro" id="IPR035906">
    <property type="entry name" value="MetI-like_sf"/>
</dbReference>
<evidence type="ECO:0000256" key="7">
    <source>
        <dbReference type="RuleBase" id="RU363032"/>
    </source>
</evidence>
<dbReference type="InterPro" id="IPR000515">
    <property type="entry name" value="MetI-like"/>
</dbReference>
<dbReference type="EMBL" id="JAROCG010000001">
    <property type="protein sequence ID" value="MDN4609864.1"/>
    <property type="molecule type" value="Genomic_DNA"/>
</dbReference>
<dbReference type="RefSeq" id="WP_301224612.1">
    <property type="nucleotide sequence ID" value="NZ_JAROCG010000001.1"/>
</dbReference>
<organism evidence="9 10">
    <name type="scientific">Arthrobacter burdickii</name>
    <dbReference type="NCBI Taxonomy" id="3035920"/>
    <lineage>
        <taxon>Bacteria</taxon>
        <taxon>Bacillati</taxon>
        <taxon>Actinomycetota</taxon>
        <taxon>Actinomycetes</taxon>
        <taxon>Micrococcales</taxon>
        <taxon>Micrococcaceae</taxon>
        <taxon>Arthrobacter</taxon>
    </lineage>
</organism>
<keyword evidence="6 7" id="KW-0472">Membrane</keyword>
<evidence type="ECO:0000256" key="3">
    <source>
        <dbReference type="ARBA" id="ARBA00022475"/>
    </source>
</evidence>
<feature type="transmembrane region" description="Helical" evidence="7">
    <location>
        <begin position="101"/>
        <end position="126"/>
    </location>
</feature>
<evidence type="ECO:0000256" key="2">
    <source>
        <dbReference type="ARBA" id="ARBA00022448"/>
    </source>
</evidence>
<keyword evidence="4 7" id="KW-0812">Transmembrane</keyword>
<evidence type="ECO:0000313" key="10">
    <source>
        <dbReference type="Proteomes" id="UP001174209"/>
    </source>
</evidence>
<evidence type="ECO:0000256" key="6">
    <source>
        <dbReference type="ARBA" id="ARBA00023136"/>
    </source>
</evidence>
<feature type="domain" description="ABC transmembrane type-1" evidence="8">
    <location>
        <begin position="95"/>
        <end position="299"/>
    </location>
</feature>
<comment type="similarity">
    <text evidence="7">Belongs to the binding-protein-dependent transport system permease family.</text>
</comment>
<keyword evidence="3" id="KW-1003">Cell membrane</keyword>
<dbReference type="InterPro" id="IPR045621">
    <property type="entry name" value="BPD_transp_1_N"/>
</dbReference>
<dbReference type="PANTHER" id="PTHR43163:SF3">
    <property type="entry name" value="PEPTIDE ABC TRANSPORTER PERMEASE PROTEIN"/>
    <property type="match status" value="1"/>
</dbReference>
<evidence type="ECO:0000313" key="9">
    <source>
        <dbReference type="EMBL" id="MDN4609864.1"/>
    </source>
</evidence>
<proteinExistence type="inferred from homology"/>
<feature type="transmembrane region" description="Helical" evidence="7">
    <location>
        <begin position="9"/>
        <end position="29"/>
    </location>
</feature>
<name>A0ABT8JXG9_9MICC</name>
<evidence type="ECO:0000259" key="8">
    <source>
        <dbReference type="PROSITE" id="PS50928"/>
    </source>
</evidence>
<feature type="transmembrane region" description="Helical" evidence="7">
    <location>
        <begin position="173"/>
        <end position="193"/>
    </location>
</feature>
<comment type="caution">
    <text evidence="9">The sequence shown here is derived from an EMBL/GenBank/DDBJ whole genome shotgun (WGS) entry which is preliminary data.</text>
</comment>
<evidence type="ECO:0000256" key="1">
    <source>
        <dbReference type="ARBA" id="ARBA00004651"/>
    </source>
</evidence>
<gene>
    <name evidence="9" type="ORF">P5G52_03200</name>
</gene>
<protein>
    <submittedName>
        <fullName evidence="9">ABC transporter permease</fullName>
    </submittedName>
</protein>
<feature type="transmembrane region" description="Helical" evidence="7">
    <location>
        <begin position="282"/>
        <end position="306"/>
    </location>
</feature>
<dbReference type="Pfam" id="PF19300">
    <property type="entry name" value="BPD_transp_1_N"/>
    <property type="match status" value="1"/>
</dbReference>
<dbReference type="Gene3D" id="1.10.3720.10">
    <property type="entry name" value="MetI-like"/>
    <property type="match status" value="1"/>
</dbReference>
<dbReference type="CDD" id="cd06261">
    <property type="entry name" value="TM_PBP2"/>
    <property type="match status" value="1"/>
</dbReference>
<feature type="transmembrane region" description="Helical" evidence="7">
    <location>
        <begin position="133"/>
        <end position="161"/>
    </location>
</feature>
<dbReference type="Proteomes" id="UP001174209">
    <property type="component" value="Unassembled WGS sequence"/>
</dbReference>
<dbReference type="PROSITE" id="PS50928">
    <property type="entry name" value="ABC_TM1"/>
    <property type="match status" value="1"/>
</dbReference>
<feature type="transmembrane region" description="Helical" evidence="7">
    <location>
        <begin position="238"/>
        <end position="262"/>
    </location>
</feature>
<evidence type="ECO:0000256" key="5">
    <source>
        <dbReference type="ARBA" id="ARBA00022989"/>
    </source>
</evidence>
<dbReference type="SUPFAM" id="SSF161098">
    <property type="entry name" value="MetI-like"/>
    <property type="match status" value="1"/>
</dbReference>
<dbReference type="Pfam" id="PF00528">
    <property type="entry name" value="BPD_transp_1"/>
    <property type="match status" value="1"/>
</dbReference>
<comment type="subcellular location">
    <subcellularLocation>
        <location evidence="1 7">Cell membrane</location>
        <topology evidence="1 7">Multi-pass membrane protein</topology>
    </subcellularLocation>
</comment>
<sequence>MISILVKNLLRSVGVLLTVTFATFALMYGDGRGIARAVLGVNASDEQVQQEVIRLGLDQPLLVQYFSWAKNALTGDLGRSFFTGESVTSALSTRVPVTMSLVFFTLVLMIIISVLLGVASALYGGWLDRIVQFVAIGGAAIQAYIIGIVLVFLFAVIWRIFPATGYVSPADDVNGWLLSITLPVLALLVGAIANAASQFRSAVGDTLQQDFVRTLRARGIPEWQIIFRHVLRSASGPGLIVLSLGVISLFGGAVFIELIFALPGLGQLAQSTAILGDVPMVMGALLVTVLVILVVNFLADLAGAALNPKSRIK</sequence>